<name>A0A150SM07_SORCE</name>
<evidence type="ECO:0000256" key="1">
    <source>
        <dbReference type="SAM" id="MobiDB-lite"/>
    </source>
</evidence>
<protein>
    <submittedName>
        <fullName evidence="2">Uncharacterized protein</fullName>
    </submittedName>
</protein>
<dbReference type="AlphaFoldDB" id="A0A150SM07"/>
<dbReference type="Proteomes" id="UP000075515">
    <property type="component" value="Unassembled WGS sequence"/>
</dbReference>
<proteinExistence type="predicted"/>
<reference evidence="2 3" key="1">
    <citation type="submission" date="2014-02" db="EMBL/GenBank/DDBJ databases">
        <title>The small core and large imbalanced accessory genome model reveals a collaborative survival strategy of Sorangium cellulosum strains in nature.</title>
        <authorList>
            <person name="Han K."/>
            <person name="Peng R."/>
            <person name="Blom J."/>
            <person name="Li Y.-Z."/>
        </authorList>
    </citation>
    <scope>NUCLEOTIDE SEQUENCE [LARGE SCALE GENOMIC DNA]</scope>
    <source>
        <strain evidence="2 3">So0149</strain>
    </source>
</reference>
<evidence type="ECO:0000313" key="3">
    <source>
        <dbReference type="Proteomes" id="UP000075515"/>
    </source>
</evidence>
<accession>A0A150SM07</accession>
<gene>
    <name evidence="2" type="ORF">BE18_20480</name>
</gene>
<evidence type="ECO:0000313" key="2">
    <source>
        <dbReference type="EMBL" id="KYF79415.1"/>
    </source>
</evidence>
<organism evidence="2 3">
    <name type="scientific">Sorangium cellulosum</name>
    <name type="common">Polyangium cellulosum</name>
    <dbReference type="NCBI Taxonomy" id="56"/>
    <lineage>
        <taxon>Bacteria</taxon>
        <taxon>Pseudomonadati</taxon>
        <taxon>Myxococcota</taxon>
        <taxon>Polyangia</taxon>
        <taxon>Polyangiales</taxon>
        <taxon>Polyangiaceae</taxon>
        <taxon>Sorangium</taxon>
    </lineage>
</organism>
<sequence>MVLARFSRSVAASSAIPASICSTEAVTKDRRSVQTSAAPAFEGGAGNKGDAAIHGSRQQLHRLEARR</sequence>
<comment type="caution">
    <text evidence="2">The sequence shown here is derived from an EMBL/GenBank/DDBJ whole genome shotgun (WGS) entry which is preliminary data.</text>
</comment>
<feature type="region of interest" description="Disordered" evidence="1">
    <location>
        <begin position="24"/>
        <end position="67"/>
    </location>
</feature>
<dbReference type="EMBL" id="JEMC01003666">
    <property type="protein sequence ID" value="KYF79415.1"/>
    <property type="molecule type" value="Genomic_DNA"/>
</dbReference>